<feature type="domain" description="Tail spike" evidence="1">
    <location>
        <begin position="99"/>
        <end position="257"/>
    </location>
</feature>
<sequence length="288" mass="32297">MQACEQPFRIYRVVPELTQVSVYARHLSYDLMDNMIYSYKPAKGTSGAAVAAGILSKCQTSHPFSVFSNLTRSVDDLSIENTNPLDAILGEGGLVDRTGCELARDWFDLYLLQRVGKDTDLQIRQGKNLLGIRYDVDDSNVTTRIVPTGEDAEGELLYLDEKHVDSPYLANYTHPRWVHLPVSEARVSDDMTISQVKAKLRQAAQDEFDKGCDLPDVSIDVSFIHLENTVEYAQYQPLDHLFIGDGVRVIVRQAGPHHHQISIAVRPQYPGLPGERAGAESLRRRCQL</sequence>
<dbReference type="EMBL" id="VSSQ01011252">
    <property type="protein sequence ID" value="MPM46380.1"/>
    <property type="molecule type" value="Genomic_DNA"/>
</dbReference>
<evidence type="ECO:0000259" key="1">
    <source>
        <dbReference type="Pfam" id="PF06605"/>
    </source>
</evidence>
<evidence type="ECO:0000313" key="2">
    <source>
        <dbReference type="EMBL" id="MPM46380.1"/>
    </source>
</evidence>
<protein>
    <recommendedName>
        <fullName evidence="1">Tail spike domain-containing protein</fullName>
    </recommendedName>
</protein>
<accession>A0A644ZZH5</accession>
<organism evidence="2">
    <name type="scientific">bioreactor metagenome</name>
    <dbReference type="NCBI Taxonomy" id="1076179"/>
    <lineage>
        <taxon>unclassified sequences</taxon>
        <taxon>metagenomes</taxon>
        <taxon>ecological metagenomes</taxon>
    </lineage>
</organism>
<dbReference type="Pfam" id="PF06605">
    <property type="entry name" value="Prophage_tail"/>
    <property type="match status" value="1"/>
</dbReference>
<proteinExistence type="predicted"/>
<gene>
    <name evidence="2" type="ORF">SDC9_93079</name>
</gene>
<reference evidence="2" key="1">
    <citation type="submission" date="2019-08" db="EMBL/GenBank/DDBJ databases">
        <authorList>
            <person name="Kucharzyk K."/>
            <person name="Murdoch R.W."/>
            <person name="Higgins S."/>
            <person name="Loffler F."/>
        </authorList>
    </citation>
    <scope>NUCLEOTIDE SEQUENCE</scope>
</reference>
<dbReference type="NCBIfam" id="TIGR01665">
    <property type="entry name" value="put_anti_recept"/>
    <property type="match status" value="1"/>
</dbReference>
<dbReference type="InterPro" id="IPR007119">
    <property type="entry name" value="Phage_tail_spike_N"/>
</dbReference>
<dbReference type="InterPro" id="IPR010572">
    <property type="entry name" value="Tail_dom"/>
</dbReference>
<name>A0A644ZZH5_9ZZZZ</name>
<comment type="caution">
    <text evidence="2">The sequence shown here is derived from an EMBL/GenBank/DDBJ whole genome shotgun (WGS) entry which is preliminary data.</text>
</comment>
<dbReference type="AlphaFoldDB" id="A0A644ZZH5"/>